<sequence length="74" mass="8431">KLCVAVFFRSEKHSGKKEPEMLVRFYISSADLTAEKFANAMRSHWDVENKLHWRLDVAMDREYLASVLAGGGVS</sequence>
<reference evidence="1" key="1">
    <citation type="submission" date="2019-10" db="EMBL/GenBank/DDBJ databases">
        <authorList>
            <consortium name="PulseNet: The National Subtyping Network for Foodborne Disease Surveillance"/>
            <person name="Tarr C.L."/>
            <person name="Trees E."/>
            <person name="Katz L.S."/>
            <person name="Carleton-Romer H.A."/>
            <person name="Stroika S."/>
            <person name="Kucerova Z."/>
            <person name="Roache K.F."/>
            <person name="Sabol A.L."/>
            <person name="Besser J."/>
            <person name="Gerner-Smidt P."/>
        </authorList>
    </citation>
    <scope>NUCLEOTIDE SEQUENCE</scope>
    <source>
        <strain evidence="1">PNUSAS108615</strain>
    </source>
</reference>
<gene>
    <name evidence="1" type="ORF">GCA30_23665</name>
</gene>
<comment type="caution">
    <text evidence="1">The sequence shown here is derived from an EMBL/GenBank/DDBJ whole genome shotgun (WGS) entry which is preliminary data.</text>
</comment>
<dbReference type="PANTHER" id="PTHR30298">
    <property type="entry name" value="H REPEAT-ASSOCIATED PREDICTED TRANSPOSASE"/>
    <property type="match status" value="1"/>
</dbReference>
<dbReference type="PANTHER" id="PTHR30298:SF0">
    <property type="entry name" value="PROTEIN YBFL-RELATED"/>
    <property type="match status" value="1"/>
</dbReference>
<organism evidence="1">
    <name type="scientific">Salmonella enterica</name>
    <name type="common">Salmonella choleraesuis</name>
    <dbReference type="NCBI Taxonomy" id="28901"/>
    <lineage>
        <taxon>Bacteria</taxon>
        <taxon>Pseudomonadati</taxon>
        <taxon>Pseudomonadota</taxon>
        <taxon>Gammaproteobacteria</taxon>
        <taxon>Enterobacterales</taxon>
        <taxon>Enterobacteriaceae</taxon>
        <taxon>Salmonella</taxon>
    </lineage>
</organism>
<feature type="non-terminal residue" evidence="1">
    <location>
        <position position="1"/>
    </location>
</feature>
<evidence type="ECO:0000313" key="1">
    <source>
        <dbReference type="EMBL" id="EDF8684121.1"/>
    </source>
</evidence>
<name>A0A629ILV6_SALER</name>
<dbReference type="EMBL" id="AAMCEZ010000144">
    <property type="protein sequence ID" value="EDF8684121.1"/>
    <property type="molecule type" value="Genomic_DNA"/>
</dbReference>
<proteinExistence type="predicted"/>
<protein>
    <submittedName>
        <fullName evidence="1">Transposase</fullName>
    </submittedName>
</protein>
<dbReference type="InterPro" id="IPR051698">
    <property type="entry name" value="Transposase_11-like"/>
</dbReference>
<dbReference type="AlphaFoldDB" id="A0A629ILV6"/>
<accession>A0A629ILV6</accession>